<reference evidence="2 3" key="1">
    <citation type="submission" date="2020-04" db="EMBL/GenBank/DDBJ databases">
        <title>Azohydromonas sp. isolated from soil.</title>
        <authorList>
            <person name="Dahal R.H."/>
        </authorList>
    </citation>
    <scope>NUCLEOTIDE SEQUENCE [LARGE SCALE GENOMIC DNA]</scope>
    <source>
        <strain evidence="2 3">G-1-1-14</strain>
    </source>
</reference>
<dbReference type="Proteomes" id="UP000574067">
    <property type="component" value="Unassembled WGS sequence"/>
</dbReference>
<evidence type="ECO:0000256" key="1">
    <source>
        <dbReference type="SAM" id="Phobius"/>
    </source>
</evidence>
<protein>
    <submittedName>
        <fullName evidence="2">Uncharacterized protein</fullName>
    </submittedName>
</protein>
<proteinExistence type="predicted"/>
<keyword evidence="1" id="KW-0472">Membrane</keyword>
<gene>
    <name evidence="2" type="ORF">HHL10_18600</name>
</gene>
<evidence type="ECO:0000313" key="3">
    <source>
        <dbReference type="Proteomes" id="UP000574067"/>
    </source>
</evidence>
<keyword evidence="3" id="KW-1185">Reference proteome</keyword>
<name>A0A848FDV4_9BURK</name>
<comment type="caution">
    <text evidence="2">The sequence shown here is derived from an EMBL/GenBank/DDBJ whole genome shotgun (WGS) entry which is preliminary data.</text>
</comment>
<organism evidence="2 3">
    <name type="scientific">Azohydromonas caseinilytica</name>
    <dbReference type="NCBI Taxonomy" id="2728836"/>
    <lineage>
        <taxon>Bacteria</taxon>
        <taxon>Pseudomonadati</taxon>
        <taxon>Pseudomonadota</taxon>
        <taxon>Betaproteobacteria</taxon>
        <taxon>Burkholderiales</taxon>
        <taxon>Sphaerotilaceae</taxon>
        <taxon>Azohydromonas</taxon>
    </lineage>
</organism>
<evidence type="ECO:0000313" key="2">
    <source>
        <dbReference type="EMBL" id="NML16995.1"/>
    </source>
</evidence>
<sequence length="74" mass="7952">MARAQYAGLYVGAVLFCVSLAFGASLLSAIFWGFGGVTGFMGARLWWLGRRVAAIRFVCGYLIVGLLLMAISSR</sequence>
<accession>A0A848FDV4</accession>
<dbReference type="EMBL" id="JABBFW010000014">
    <property type="protein sequence ID" value="NML16995.1"/>
    <property type="molecule type" value="Genomic_DNA"/>
</dbReference>
<keyword evidence="1" id="KW-0812">Transmembrane</keyword>
<keyword evidence="1" id="KW-1133">Transmembrane helix</keyword>
<dbReference type="AlphaFoldDB" id="A0A848FDV4"/>
<feature type="transmembrane region" description="Helical" evidence="1">
    <location>
        <begin position="7"/>
        <end position="32"/>
    </location>
</feature>
<dbReference type="RefSeq" id="WP_169161897.1">
    <property type="nucleotide sequence ID" value="NZ_JABBFW010000014.1"/>
</dbReference>
<feature type="transmembrane region" description="Helical" evidence="1">
    <location>
        <begin position="52"/>
        <end position="71"/>
    </location>
</feature>